<keyword evidence="4" id="KW-0808">Transferase</keyword>
<dbReference type="InterPro" id="IPR029044">
    <property type="entry name" value="Nucleotide-diphossugar_trans"/>
</dbReference>
<gene>
    <name evidence="7" type="ORF">FH603_4630</name>
</gene>
<comment type="caution">
    <text evidence="7">The sequence shown here is derived from an EMBL/GenBank/DDBJ whole genome shotgun (WGS) entry which is preliminary data.</text>
</comment>
<comment type="subcellular location">
    <subcellularLocation>
        <location evidence="1">Cell membrane</location>
    </subcellularLocation>
</comment>
<dbReference type="EMBL" id="VFIA01000037">
    <property type="protein sequence ID" value="MBC3794103.1"/>
    <property type="molecule type" value="Genomic_DNA"/>
</dbReference>
<evidence type="ECO:0000256" key="5">
    <source>
        <dbReference type="ARBA" id="ARBA00023136"/>
    </source>
</evidence>
<accession>A0ABR6WC04</accession>
<organism evidence="7 8">
    <name type="scientific">Spirosoma utsteinense</name>
    <dbReference type="NCBI Taxonomy" id="2585773"/>
    <lineage>
        <taxon>Bacteria</taxon>
        <taxon>Pseudomonadati</taxon>
        <taxon>Bacteroidota</taxon>
        <taxon>Cytophagia</taxon>
        <taxon>Cytophagales</taxon>
        <taxon>Cytophagaceae</taxon>
        <taxon>Spirosoma</taxon>
    </lineage>
</organism>
<feature type="domain" description="Glycosyltransferase 2-like" evidence="6">
    <location>
        <begin position="31"/>
        <end position="184"/>
    </location>
</feature>
<sequence length="386" mass="44218">MSPALASLSADLFRQHTLFDTHLPDKQLLISVIVPARNEAEHLGDTLDALRNQQKKDGTPIVWRTYEVLLLLNNCTDQSVVVAHRYQQKYPSFPLRIATIQLPPEKANVGTARRLLMDEACQRLTQVGRHDGIIASTDSDTIVDTYWIDQILTEINNGCDVVGGRILTRPDDSPVRVNHLRDVTYRMLKAQLEAHLDPLSFDPWPRHFQHFGASLALTCAAYKRVGGLPNVPHLEDEALYNALVRTDARIRKSPFVRVTTSTRMQGRVEVGFSEQLRYWQAMNQANKSQLVEAPAATIRRFRNQNRLRTIWQNHITSAVSDQLQLIASELLIDSDWLRQQLDQARYFGQLWEKVEMQMAAGEWATHWQPVPISQAIKKLRLFLYDK</sequence>
<dbReference type="InterPro" id="IPR001173">
    <property type="entry name" value="Glyco_trans_2-like"/>
</dbReference>
<dbReference type="PANTHER" id="PTHR43646:SF2">
    <property type="entry name" value="GLYCOSYLTRANSFERASE 2-LIKE DOMAIN-CONTAINING PROTEIN"/>
    <property type="match status" value="1"/>
</dbReference>
<dbReference type="PANTHER" id="PTHR43646">
    <property type="entry name" value="GLYCOSYLTRANSFERASE"/>
    <property type="match status" value="1"/>
</dbReference>
<evidence type="ECO:0000256" key="3">
    <source>
        <dbReference type="ARBA" id="ARBA00022676"/>
    </source>
</evidence>
<dbReference type="CDD" id="cd00761">
    <property type="entry name" value="Glyco_tranf_GTA_type"/>
    <property type="match status" value="1"/>
</dbReference>
<evidence type="ECO:0000256" key="1">
    <source>
        <dbReference type="ARBA" id="ARBA00004236"/>
    </source>
</evidence>
<proteinExistence type="predicted"/>
<keyword evidence="3" id="KW-0328">Glycosyltransferase</keyword>
<evidence type="ECO:0000313" key="7">
    <source>
        <dbReference type="EMBL" id="MBC3794103.1"/>
    </source>
</evidence>
<dbReference type="Gene3D" id="3.90.550.10">
    <property type="entry name" value="Spore Coat Polysaccharide Biosynthesis Protein SpsA, Chain A"/>
    <property type="match status" value="1"/>
</dbReference>
<dbReference type="Proteomes" id="UP000700732">
    <property type="component" value="Unassembled WGS sequence"/>
</dbReference>
<evidence type="ECO:0000313" key="8">
    <source>
        <dbReference type="Proteomes" id="UP000700732"/>
    </source>
</evidence>
<keyword evidence="5" id="KW-0472">Membrane</keyword>
<evidence type="ECO:0000256" key="4">
    <source>
        <dbReference type="ARBA" id="ARBA00022679"/>
    </source>
</evidence>
<name>A0ABR6WC04_9BACT</name>
<evidence type="ECO:0000256" key="2">
    <source>
        <dbReference type="ARBA" id="ARBA00022475"/>
    </source>
</evidence>
<reference evidence="7 8" key="1">
    <citation type="submission" date="2019-06" db="EMBL/GenBank/DDBJ databases">
        <title>Spirosoma utsteinense sp. nov. isolated from Antarctic ice-free soils.</title>
        <authorList>
            <person name="Tahon G."/>
        </authorList>
    </citation>
    <scope>NUCLEOTIDE SEQUENCE [LARGE SCALE GENOMIC DNA]</scope>
    <source>
        <strain evidence="7 8">LMG 31447</strain>
    </source>
</reference>
<dbReference type="SUPFAM" id="SSF53448">
    <property type="entry name" value="Nucleotide-diphospho-sugar transferases"/>
    <property type="match status" value="1"/>
</dbReference>
<dbReference type="RefSeq" id="WP_186740182.1">
    <property type="nucleotide sequence ID" value="NZ_VFIA01000037.1"/>
</dbReference>
<protein>
    <submittedName>
        <fullName evidence="7">Glycosyltransferase involved in cell wall biosynthesis</fullName>
    </submittedName>
</protein>
<dbReference type="Pfam" id="PF00535">
    <property type="entry name" value="Glycos_transf_2"/>
    <property type="match status" value="1"/>
</dbReference>
<keyword evidence="8" id="KW-1185">Reference proteome</keyword>
<evidence type="ECO:0000259" key="6">
    <source>
        <dbReference type="Pfam" id="PF00535"/>
    </source>
</evidence>
<keyword evidence="2" id="KW-1003">Cell membrane</keyword>